<sequence>MQNKIRNTKLAHYQVRETNEHNQTDQFINLLICEQVNQWAFELFLCDQIQSNREGGTVYREVIILILSSPVKRAASPCTSYGSIAKEFPSFPGIGLSR</sequence>
<reference evidence="1" key="1">
    <citation type="submission" date="2014-09" db="EMBL/GenBank/DDBJ databases">
        <authorList>
            <person name="Magalhaes I.L.F."/>
            <person name="Oliveira U."/>
            <person name="Santos F.R."/>
            <person name="Vidigal T.H.D.A."/>
            <person name="Brescovit A.D."/>
            <person name="Santos A.J."/>
        </authorList>
    </citation>
    <scope>NUCLEOTIDE SEQUENCE</scope>
    <source>
        <tissue evidence="1">Shoot tissue taken approximately 20 cm above the soil surface</tissue>
    </source>
</reference>
<evidence type="ECO:0000313" key="1">
    <source>
        <dbReference type="EMBL" id="JAD91120.1"/>
    </source>
</evidence>
<organism evidence="1">
    <name type="scientific">Arundo donax</name>
    <name type="common">Giant reed</name>
    <name type="synonym">Donax arundinaceus</name>
    <dbReference type="NCBI Taxonomy" id="35708"/>
    <lineage>
        <taxon>Eukaryota</taxon>
        <taxon>Viridiplantae</taxon>
        <taxon>Streptophyta</taxon>
        <taxon>Embryophyta</taxon>
        <taxon>Tracheophyta</taxon>
        <taxon>Spermatophyta</taxon>
        <taxon>Magnoliopsida</taxon>
        <taxon>Liliopsida</taxon>
        <taxon>Poales</taxon>
        <taxon>Poaceae</taxon>
        <taxon>PACMAD clade</taxon>
        <taxon>Arundinoideae</taxon>
        <taxon>Arundineae</taxon>
        <taxon>Arundo</taxon>
    </lineage>
</organism>
<protein>
    <submittedName>
        <fullName evidence="1">Uncharacterized protein</fullName>
    </submittedName>
</protein>
<proteinExistence type="predicted"/>
<name>A0A0A9DZP6_ARUDO</name>
<dbReference type="EMBL" id="GBRH01206775">
    <property type="protein sequence ID" value="JAD91120.1"/>
    <property type="molecule type" value="Transcribed_RNA"/>
</dbReference>
<reference evidence="1" key="2">
    <citation type="journal article" date="2015" name="Data Brief">
        <title>Shoot transcriptome of the giant reed, Arundo donax.</title>
        <authorList>
            <person name="Barrero R.A."/>
            <person name="Guerrero F.D."/>
            <person name="Moolhuijzen P."/>
            <person name="Goolsby J.A."/>
            <person name="Tidwell J."/>
            <person name="Bellgard S.E."/>
            <person name="Bellgard M.I."/>
        </authorList>
    </citation>
    <scope>NUCLEOTIDE SEQUENCE</scope>
    <source>
        <tissue evidence="1">Shoot tissue taken approximately 20 cm above the soil surface</tissue>
    </source>
</reference>
<accession>A0A0A9DZP6</accession>
<dbReference type="AlphaFoldDB" id="A0A0A9DZP6"/>